<comment type="caution">
    <text evidence="1">The sequence shown here is derived from an EMBL/GenBank/DDBJ whole genome shotgun (WGS) entry which is preliminary data.</text>
</comment>
<reference evidence="1" key="1">
    <citation type="submission" date="2024-12" db="EMBL/GenBank/DDBJ databases">
        <authorList>
            <person name="Wu N."/>
        </authorList>
    </citation>
    <scope>NUCLEOTIDE SEQUENCE</scope>
    <source>
        <strain evidence="1">P15</strain>
    </source>
</reference>
<sequence>MENSRLEQQRRLRKSRKKRMKLAGAASAVVLVCAAVWLGQELLRDSADSNSPTVASVAPVQTAGGGGGSPSVQATQSPKLSPSPSAAASGAGAGVGVPPVSTTIPGKSTTSPSVPSSGAGDKVSMAFTGDVIFAGNVETILKTNGYDYPYREIAELLQKPDFTIANLETPITTRGDQQQKQYTYRSSPDALPAFKAAGFDIVNLANNHILDYGQDGLLDTIKALDAKEILHTGAGKNLEEAYRPVIVEKNGIKIAFLGFSHKVPDNSWKAGKNQPGTTQLYDPKQAIKTIEETRDKADLVVVMAHWGEEKAEKPLDEHRKMARSFIDAGADLIVGTHPHVLQGLEHYQGKWIAYSLGNFLFTTNDHAPSWETAVLQAECGKDGGCGLTLAPLWNQYAHLKKMEEADAQKLFQRLEKVSYGTGIGADGRVSAK</sequence>
<evidence type="ECO:0000313" key="1">
    <source>
        <dbReference type="EMBL" id="MFM9330444.1"/>
    </source>
</evidence>
<dbReference type="Proteomes" id="UP001631969">
    <property type="component" value="Unassembled WGS sequence"/>
</dbReference>
<organism evidence="1 2">
    <name type="scientific">Paenibacillus mesotrionivorans</name>
    <dbReference type="NCBI Taxonomy" id="3160968"/>
    <lineage>
        <taxon>Bacteria</taxon>
        <taxon>Bacillati</taxon>
        <taxon>Bacillota</taxon>
        <taxon>Bacilli</taxon>
        <taxon>Bacillales</taxon>
        <taxon>Paenibacillaceae</taxon>
        <taxon>Paenibacillus</taxon>
    </lineage>
</organism>
<gene>
    <name evidence="1" type="ORF">ACI1P1_19265</name>
</gene>
<keyword evidence="2" id="KW-1185">Reference proteome</keyword>
<proteinExistence type="predicted"/>
<name>A0ACC7P2H4_9BACL</name>
<accession>A0ACC7P2H4</accession>
<protein>
    <submittedName>
        <fullName evidence="1">CapA family protein</fullName>
    </submittedName>
</protein>
<dbReference type="EMBL" id="JBJURJ010000013">
    <property type="protein sequence ID" value="MFM9330444.1"/>
    <property type="molecule type" value="Genomic_DNA"/>
</dbReference>
<evidence type="ECO:0000313" key="2">
    <source>
        <dbReference type="Proteomes" id="UP001631969"/>
    </source>
</evidence>